<sequence length="548" mass="62506">MALSISEEPLPVAPQPLSLVDLPPELLVKIVEYSSQSRTQLLELWRERMSLSMESFAAVPENDFGHIGQFRLVCKVFSRIGRDIQFTRIQIRFSPEGFHRAQFEEILRDFDQLPQNTSPGHRSQARPDNHQSRIAALSRGQVAKAMTKADDQRRIIGESVDLNALLAAFTEFKNLKQIRIMRVMDEVDRGWAMFLRNNPVYADELTASEWSAASEHTISTVYTAAERSASPFNRLSSRFMDPSIPLMITFPLKRKIESVARKLESIELQLIDHPDPDEEITGLSPIFDTLFRAAVGLHSFHIGSSHRISVPLETVFHGLHFKHLKHIGLHLWLLDSEELLGLLSRHQRTLRSLRLRRIGLRRAYEGDLTWQRVLRYIRSQLKLNWISLRMISYEDGESQTAGMHPTAPIPHQHDNDSESDIEDPNDWSDSQIEDVEEEEEESEEDGAGTTTAQDTSSIQDFADDEASVEGHGIDEASIGEPEEDEDHHSDLDEIHGETEVDHTVSSCHCHRGLAWGDLGDDGVLISKQQWKRWESWSIHRCGLHDPHQ</sequence>
<accession>A0A218Z954</accession>
<protein>
    <recommendedName>
        <fullName evidence="2">CRIB domain-containing protein</fullName>
    </recommendedName>
</protein>
<dbReference type="Proteomes" id="UP000242519">
    <property type="component" value="Unassembled WGS sequence"/>
</dbReference>
<name>A0A218Z954_9HELO</name>
<feature type="domain" description="CRIB" evidence="2">
    <location>
        <begin position="308"/>
        <end position="328"/>
    </location>
</feature>
<evidence type="ECO:0000313" key="4">
    <source>
        <dbReference type="Proteomes" id="UP000242519"/>
    </source>
</evidence>
<feature type="compositionally biased region" description="Polar residues" evidence="1">
    <location>
        <begin position="448"/>
        <end position="457"/>
    </location>
</feature>
<keyword evidence="4" id="KW-1185">Reference proteome</keyword>
<dbReference type="PROSITE" id="PS50108">
    <property type="entry name" value="CRIB"/>
    <property type="match status" value="1"/>
</dbReference>
<proteinExistence type="predicted"/>
<dbReference type="OrthoDB" id="4179303at2759"/>
<evidence type="ECO:0000256" key="1">
    <source>
        <dbReference type="SAM" id="MobiDB-lite"/>
    </source>
</evidence>
<reference evidence="3 4" key="1">
    <citation type="submission" date="2017-04" db="EMBL/GenBank/DDBJ databases">
        <title>Draft genome sequence of Marssonina coronaria NL1: causal agent of apple blotch.</title>
        <authorList>
            <person name="Cheng Q."/>
        </authorList>
    </citation>
    <scope>NUCLEOTIDE SEQUENCE [LARGE SCALE GENOMIC DNA]</scope>
    <source>
        <strain evidence="3 4">NL1</strain>
    </source>
</reference>
<dbReference type="AlphaFoldDB" id="A0A218Z954"/>
<feature type="region of interest" description="Disordered" evidence="1">
    <location>
        <begin position="398"/>
        <end position="457"/>
    </location>
</feature>
<organism evidence="3 4">
    <name type="scientific">Diplocarpon coronariae</name>
    <dbReference type="NCBI Taxonomy" id="2795749"/>
    <lineage>
        <taxon>Eukaryota</taxon>
        <taxon>Fungi</taxon>
        <taxon>Dikarya</taxon>
        <taxon>Ascomycota</taxon>
        <taxon>Pezizomycotina</taxon>
        <taxon>Leotiomycetes</taxon>
        <taxon>Helotiales</taxon>
        <taxon>Drepanopezizaceae</taxon>
        <taxon>Diplocarpon</taxon>
    </lineage>
</organism>
<dbReference type="EMBL" id="MZNU01000136">
    <property type="protein sequence ID" value="OWP04073.1"/>
    <property type="molecule type" value="Genomic_DNA"/>
</dbReference>
<gene>
    <name evidence="3" type="ORF">B2J93_2081</name>
</gene>
<dbReference type="InParanoid" id="A0A218Z954"/>
<evidence type="ECO:0000259" key="2">
    <source>
        <dbReference type="PROSITE" id="PS50108"/>
    </source>
</evidence>
<dbReference type="STRING" id="503106.A0A218Z954"/>
<comment type="caution">
    <text evidence="3">The sequence shown here is derived from an EMBL/GenBank/DDBJ whole genome shotgun (WGS) entry which is preliminary data.</text>
</comment>
<feature type="compositionally biased region" description="Acidic residues" evidence="1">
    <location>
        <begin position="417"/>
        <end position="446"/>
    </location>
</feature>
<evidence type="ECO:0000313" key="3">
    <source>
        <dbReference type="EMBL" id="OWP04073.1"/>
    </source>
</evidence>
<dbReference type="InterPro" id="IPR000095">
    <property type="entry name" value="CRIB_dom"/>
</dbReference>